<evidence type="ECO:0000313" key="3">
    <source>
        <dbReference type="Proteomes" id="UP001152320"/>
    </source>
</evidence>
<evidence type="ECO:0008006" key="4">
    <source>
        <dbReference type="Google" id="ProtNLM"/>
    </source>
</evidence>
<dbReference type="Proteomes" id="UP001152320">
    <property type="component" value="Chromosome 15"/>
</dbReference>
<evidence type="ECO:0000256" key="1">
    <source>
        <dbReference type="SAM" id="Phobius"/>
    </source>
</evidence>
<feature type="transmembrane region" description="Helical" evidence="1">
    <location>
        <begin position="168"/>
        <end position="196"/>
    </location>
</feature>
<comment type="caution">
    <text evidence="2">The sequence shown here is derived from an EMBL/GenBank/DDBJ whole genome shotgun (WGS) entry which is preliminary data.</text>
</comment>
<accession>A0A9Q1BKH9</accession>
<gene>
    <name evidence="2" type="ORF">HOLleu_30530</name>
</gene>
<protein>
    <recommendedName>
        <fullName evidence="4">DUF4190 domain-containing protein</fullName>
    </recommendedName>
</protein>
<dbReference type="AlphaFoldDB" id="A0A9Q1BKH9"/>
<sequence length="242" mass="26566">MAEMNNEDNNDAHNVPIIMNLGNDAAQDGAKVHQQPETNPDFIYLEVQDQPSLSVPITDQMLQKPVSPIPSVVPQNETTDSFPQATHASAALRQGYVPEQQPPPYNELYVKEQPGFNPGPHTHQPQPWNQQFQPQYQGHQAVTTQPQPMPSNVVVVTSVPQRNTSQGLAITSLVMAIIGIFFCFFTICCSIPGIVFAAMSLGNSNDPDKAKNHAKISITCTVIAWISGISILVIFFFSVIFI</sequence>
<keyword evidence="1" id="KW-1133">Transmembrane helix</keyword>
<keyword evidence="1" id="KW-0812">Transmembrane</keyword>
<feature type="transmembrane region" description="Helical" evidence="1">
    <location>
        <begin position="216"/>
        <end position="241"/>
    </location>
</feature>
<evidence type="ECO:0000313" key="2">
    <source>
        <dbReference type="EMBL" id="KAJ8028327.1"/>
    </source>
</evidence>
<keyword evidence="3" id="KW-1185">Reference proteome</keyword>
<proteinExistence type="predicted"/>
<name>A0A9Q1BKH9_HOLLE</name>
<organism evidence="2 3">
    <name type="scientific">Holothuria leucospilota</name>
    <name type="common">Black long sea cucumber</name>
    <name type="synonym">Mertensiothuria leucospilota</name>
    <dbReference type="NCBI Taxonomy" id="206669"/>
    <lineage>
        <taxon>Eukaryota</taxon>
        <taxon>Metazoa</taxon>
        <taxon>Echinodermata</taxon>
        <taxon>Eleutherozoa</taxon>
        <taxon>Echinozoa</taxon>
        <taxon>Holothuroidea</taxon>
        <taxon>Aspidochirotacea</taxon>
        <taxon>Aspidochirotida</taxon>
        <taxon>Holothuriidae</taxon>
        <taxon>Holothuria</taxon>
    </lineage>
</organism>
<keyword evidence="1" id="KW-0472">Membrane</keyword>
<dbReference type="EMBL" id="JAIZAY010000015">
    <property type="protein sequence ID" value="KAJ8028327.1"/>
    <property type="molecule type" value="Genomic_DNA"/>
</dbReference>
<reference evidence="2" key="1">
    <citation type="submission" date="2021-10" db="EMBL/GenBank/DDBJ databases">
        <title>Tropical sea cucumber genome reveals ecological adaptation and Cuvierian tubules defense mechanism.</title>
        <authorList>
            <person name="Chen T."/>
        </authorList>
    </citation>
    <scope>NUCLEOTIDE SEQUENCE</scope>
    <source>
        <strain evidence="2">Nanhai2018</strain>
        <tissue evidence="2">Muscle</tissue>
    </source>
</reference>